<evidence type="ECO:0000313" key="2">
    <source>
        <dbReference type="Proteomes" id="UP000019225"/>
    </source>
</evidence>
<dbReference type="EMBL" id="CP007155">
    <property type="protein sequence ID" value="AHH98939.1"/>
    <property type="molecule type" value="Genomic_DNA"/>
</dbReference>
<keyword evidence="2" id="KW-1185">Reference proteome</keyword>
<gene>
    <name evidence="1" type="ORF">KALB_5577</name>
</gene>
<dbReference type="KEGG" id="kal:KALB_5577"/>
<proteinExistence type="predicted"/>
<sequence>MPIDDLRPTIDWGKYQTLTLERRDNGILLITIAAPDGYPAPTLTRRHTEISYI</sequence>
<dbReference type="STRING" id="1449976.KALB_5577"/>
<dbReference type="HOGENOM" id="CLU_3062600_0_0_11"/>
<dbReference type="AlphaFoldDB" id="W5WL90"/>
<evidence type="ECO:0000313" key="1">
    <source>
        <dbReference type="EMBL" id="AHH98939.1"/>
    </source>
</evidence>
<accession>W5WL90</accession>
<organism evidence="1 2">
    <name type="scientific">Kutzneria albida DSM 43870</name>
    <dbReference type="NCBI Taxonomy" id="1449976"/>
    <lineage>
        <taxon>Bacteria</taxon>
        <taxon>Bacillati</taxon>
        <taxon>Actinomycetota</taxon>
        <taxon>Actinomycetes</taxon>
        <taxon>Pseudonocardiales</taxon>
        <taxon>Pseudonocardiaceae</taxon>
        <taxon>Kutzneria</taxon>
    </lineage>
</organism>
<reference evidence="1 2" key="1">
    <citation type="journal article" date="2014" name="BMC Genomics">
        <title>Complete genome sequence of producer of the glycopeptide antibiotic Aculeximycin Kutzneria albida DSM 43870T, a representative of minor genus of Pseudonocardiaceae.</title>
        <authorList>
            <person name="Rebets Y."/>
            <person name="Tokovenko B."/>
            <person name="Lushchyk I."/>
            <person name="Ruckert C."/>
            <person name="Zaburannyi N."/>
            <person name="Bechthold A."/>
            <person name="Kalinowski J."/>
            <person name="Luzhetskyy A."/>
        </authorList>
    </citation>
    <scope>NUCLEOTIDE SEQUENCE [LARGE SCALE GENOMIC DNA]</scope>
    <source>
        <strain evidence="1">DSM 43870</strain>
    </source>
</reference>
<name>W5WL90_9PSEU</name>
<dbReference type="Proteomes" id="UP000019225">
    <property type="component" value="Chromosome"/>
</dbReference>
<dbReference type="RefSeq" id="WP_201771824.1">
    <property type="nucleotide sequence ID" value="NZ_CP007155.1"/>
</dbReference>
<protein>
    <submittedName>
        <fullName evidence="1">Uncharacterized protein</fullName>
    </submittedName>
</protein>